<dbReference type="Proteomes" id="UP000028703">
    <property type="component" value="Unassembled WGS sequence"/>
</dbReference>
<organism evidence="1 2">
    <name type="scientific">Chryseobacterium luteum</name>
    <dbReference type="NCBI Taxonomy" id="421531"/>
    <lineage>
        <taxon>Bacteria</taxon>
        <taxon>Pseudomonadati</taxon>
        <taxon>Bacteroidota</taxon>
        <taxon>Flavobacteriia</taxon>
        <taxon>Flavobacteriales</taxon>
        <taxon>Weeksellaceae</taxon>
        <taxon>Chryseobacterium group</taxon>
        <taxon>Chryseobacterium</taxon>
    </lineage>
</organism>
<keyword evidence="2" id="KW-1185">Reference proteome</keyword>
<dbReference type="OrthoDB" id="9153028at2"/>
<proteinExistence type="predicted"/>
<sequence length="178" mass="21171">MKQKKKIFEQHLYHNIEDEEKTEEYLDSSLPLIGLVVMYFNGLEKSLDSIICEIFTDRSDSTGLIVLHKMSYATKVELFKRFSEDFHFACDVEIEGYQKLIGDLRESGRLRNLVVHADWENTDDDGYTYVNLKISKNGMEQEYIQFSEDSLKEIIDLIITTRDELRDYWEKRNEELYK</sequence>
<dbReference type="AlphaFoldDB" id="A0A085ZXH5"/>
<dbReference type="STRING" id="421531.IX38_01075"/>
<reference evidence="1 2" key="1">
    <citation type="submission" date="2014-07" db="EMBL/GenBank/DDBJ databases">
        <title>Genome of Chryseobacterium luteum DSM 18605.</title>
        <authorList>
            <person name="Stropko S.J."/>
            <person name="Pipes S.E."/>
            <person name="Newman J.D."/>
        </authorList>
    </citation>
    <scope>NUCLEOTIDE SEQUENCE [LARGE SCALE GENOMIC DNA]</scope>
    <source>
        <strain evidence="1 2">DSM 18605</strain>
    </source>
</reference>
<evidence type="ECO:0000313" key="2">
    <source>
        <dbReference type="Proteomes" id="UP000028703"/>
    </source>
</evidence>
<dbReference type="RefSeq" id="WP_034701001.1">
    <property type="nucleotide sequence ID" value="NZ_JPRO01000001.1"/>
</dbReference>
<gene>
    <name evidence="1" type="ORF">IX38_01075</name>
</gene>
<evidence type="ECO:0000313" key="1">
    <source>
        <dbReference type="EMBL" id="KFF09139.1"/>
    </source>
</evidence>
<comment type="caution">
    <text evidence="1">The sequence shown here is derived from an EMBL/GenBank/DDBJ whole genome shotgun (WGS) entry which is preliminary data.</text>
</comment>
<dbReference type="eggNOG" id="ENOG5033Y80">
    <property type="taxonomic scope" value="Bacteria"/>
</dbReference>
<accession>A0A085ZXH5</accession>
<dbReference type="EMBL" id="JPRO01000001">
    <property type="protein sequence ID" value="KFF09139.1"/>
    <property type="molecule type" value="Genomic_DNA"/>
</dbReference>
<protein>
    <submittedName>
        <fullName evidence="1">Uncharacterized protein</fullName>
    </submittedName>
</protein>
<name>A0A085ZXH5_9FLAO</name>